<gene>
    <name evidence="1" type="ORF">TTEB3V08_LOCUS534</name>
</gene>
<organism evidence="1">
    <name type="scientific">Timema tahoe</name>
    <dbReference type="NCBI Taxonomy" id="61484"/>
    <lineage>
        <taxon>Eukaryota</taxon>
        <taxon>Metazoa</taxon>
        <taxon>Ecdysozoa</taxon>
        <taxon>Arthropoda</taxon>
        <taxon>Hexapoda</taxon>
        <taxon>Insecta</taxon>
        <taxon>Pterygota</taxon>
        <taxon>Neoptera</taxon>
        <taxon>Polyneoptera</taxon>
        <taxon>Phasmatodea</taxon>
        <taxon>Timematodea</taxon>
        <taxon>Timematoidea</taxon>
        <taxon>Timematidae</taxon>
        <taxon>Timema</taxon>
    </lineage>
</organism>
<reference evidence="1" key="1">
    <citation type="submission" date="2020-11" db="EMBL/GenBank/DDBJ databases">
        <authorList>
            <person name="Tran Van P."/>
        </authorList>
    </citation>
    <scope>NUCLEOTIDE SEQUENCE</scope>
</reference>
<proteinExistence type="predicted"/>
<protein>
    <submittedName>
        <fullName evidence="1">Uncharacterized protein</fullName>
    </submittedName>
</protein>
<dbReference type="AlphaFoldDB" id="A0A7R9FFT5"/>
<evidence type="ECO:0000313" key="1">
    <source>
        <dbReference type="EMBL" id="CAD7452351.1"/>
    </source>
</evidence>
<name>A0A7R9FFT5_9NEOP</name>
<accession>A0A7R9FFT5</accession>
<sequence>MGRLEEVHSYLPGKEIEKSVTWETFPYELDRDSNLNFPITEISVFYRPDDVGYTSIDGITRRFSTGVPRHVGVPLKVSRCYSSPMASLVLTDSSQLTSDSQQLGLYDTNYSTRGGGGGLSMNHRRPISQFSEQILGTLKVPSRLNHIAPKPLAESLPRTNGYQLLDYPSRALERSSYNTYNNATKLGRYRPVSKIPVARAEPASDPGAVAGITPEDMGHSARDLTFINPVVKRHSALGLGDLLDSSHELTSDQEASIHSCSSARTGGHADKGVSRYLDDLVGWFHFRGVALLRLRTIALTRP</sequence>
<dbReference type="EMBL" id="OE000084">
    <property type="protein sequence ID" value="CAD7452351.1"/>
    <property type="molecule type" value="Genomic_DNA"/>
</dbReference>